<evidence type="ECO:0000256" key="1">
    <source>
        <dbReference type="SAM" id="Phobius"/>
    </source>
</evidence>
<dbReference type="PROSITE" id="PS51257">
    <property type="entry name" value="PROKAR_LIPOPROTEIN"/>
    <property type="match status" value="1"/>
</dbReference>
<accession>A0A3R8T232</accession>
<keyword evidence="1" id="KW-0812">Transmembrane</keyword>
<dbReference type="RefSeq" id="WP_125245291.1">
    <property type="nucleotide sequence ID" value="NZ_RSED01000026.1"/>
</dbReference>
<gene>
    <name evidence="2" type="ORF">EIP75_21690</name>
</gene>
<evidence type="ECO:0000313" key="2">
    <source>
        <dbReference type="EMBL" id="RRS01191.1"/>
    </source>
</evidence>
<keyword evidence="3" id="KW-1185">Reference proteome</keyword>
<name>A0A3R8T232_9BURK</name>
<organism evidence="2 3">
    <name type="scientific">Aquabacterium soli</name>
    <dbReference type="NCBI Taxonomy" id="2493092"/>
    <lineage>
        <taxon>Bacteria</taxon>
        <taxon>Pseudomonadati</taxon>
        <taxon>Pseudomonadota</taxon>
        <taxon>Betaproteobacteria</taxon>
        <taxon>Burkholderiales</taxon>
        <taxon>Aquabacterium</taxon>
    </lineage>
</organism>
<sequence>MKRKHVFIIAVVPALIVGVLACWLNPGLTEWPNAGFLGVGLGAFAGLAAHFASLGLDDGVAND</sequence>
<evidence type="ECO:0000313" key="3">
    <source>
        <dbReference type="Proteomes" id="UP000269265"/>
    </source>
</evidence>
<dbReference type="EMBL" id="RSED01000026">
    <property type="protein sequence ID" value="RRS01191.1"/>
    <property type="molecule type" value="Genomic_DNA"/>
</dbReference>
<proteinExistence type="predicted"/>
<comment type="caution">
    <text evidence="2">The sequence shown here is derived from an EMBL/GenBank/DDBJ whole genome shotgun (WGS) entry which is preliminary data.</text>
</comment>
<keyword evidence="1" id="KW-0472">Membrane</keyword>
<protein>
    <submittedName>
        <fullName evidence="2">Uncharacterized protein</fullName>
    </submittedName>
</protein>
<feature type="transmembrane region" description="Helical" evidence="1">
    <location>
        <begin position="36"/>
        <end position="56"/>
    </location>
</feature>
<keyword evidence="1" id="KW-1133">Transmembrane helix</keyword>
<dbReference type="Proteomes" id="UP000269265">
    <property type="component" value="Unassembled WGS sequence"/>
</dbReference>
<reference evidence="2 3" key="1">
    <citation type="submission" date="2018-12" db="EMBL/GenBank/DDBJ databases">
        <title>The whole draft genome of Aquabacterium sp. SJQ9.</title>
        <authorList>
            <person name="Sun L."/>
            <person name="Gao X."/>
            <person name="Chen W."/>
            <person name="Huang K."/>
        </authorList>
    </citation>
    <scope>NUCLEOTIDE SEQUENCE [LARGE SCALE GENOMIC DNA]</scope>
    <source>
        <strain evidence="2 3">SJQ9</strain>
    </source>
</reference>
<feature type="transmembrane region" description="Helical" evidence="1">
    <location>
        <begin position="6"/>
        <end position="24"/>
    </location>
</feature>
<dbReference type="AlphaFoldDB" id="A0A3R8T232"/>